<dbReference type="Pfam" id="PF00005">
    <property type="entry name" value="ABC_tran"/>
    <property type="match status" value="1"/>
</dbReference>
<dbReference type="InterPro" id="IPR017871">
    <property type="entry name" value="ABC_transporter-like_CS"/>
</dbReference>
<accession>A0A1R3WXD1</accession>
<dbReference type="STRING" id="515897.SAMN05421849_1773"/>
<comment type="similarity">
    <text evidence="1">Belongs to the ABC transporter superfamily.</text>
</comment>
<evidence type="ECO:0000256" key="4">
    <source>
        <dbReference type="ARBA" id="ARBA00022840"/>
    </source>
</evidence>
<dbReference type="InterPro" id="IPR003439">
    <property type="entry name" value="ABC_transporter-like_ATP-bd"/>
</dbReference>
<feature type="domain" description="ABC transporter" evidence="5">
    <location>
        <begin position="2"/>
        <end position="220"/>
    </location>
</feature>
<dbReference type="EMBL" id="FTPS01000001">
    <property type="protein sequence ID" value="SIT82773.1"/>
    <property type="molecule type" value="Genomic_DNA"/>
</dbReference>
<dbReference type="InterPro" id="IPR050319">
    <property type="entry name" value="ABC_transp_ATP-bind"/>
</dbReference>
<dbReference type="SMART" id="SM00382">
    <property type="entry name" value="AAA"/>
    <property type="match status" value="1"/>
</dbReference>
<evidence type="ECO:0000259" key="5">
    <source>
        <dbReference type="PROSITE" id="PS50893"/>
    </source>
</evidence>
<keyword evidence="2" id="KW-0813">Transport</keyword>
<dbReference type="GO" id="GO:0016887">
    <property type="term" value="F:ATP hydrolysis activity"/>
    <property type="evidence" value="ECO:0007669"/>
    <property type="project" value="InterPro"/>
</dbReference>
<evidence type="ECO:0000256" key="2">
    <source>
        <dbReference type="ARBA" id="ARBA00022448"/>
    </source>
</evidence>
<dbReference type="GO" id="GO:0005524">
    <property type="term" value="F:ATP binding"/>
    <property type="evidence" value="ECO:0007669"/>
    <property type="project" value="UniProtKB-KW"/>
</dbReference>
<dbReference type="InterPro" id="IPR003593">
    <property type="entry name" value="AAA+_ATPase"/>
</dbReference>
<dbReference type="GO" id="GO:0055085">
    <property type="term" value="P:transmembrane transport"/>
    <property type="evidence" value="ECO:0007669"/>
    <property type="project" value="UniProtKB-ARBA"/>
</dbReference>
<gene>
    <name evidence="6" type="ORF">SAMN05421849_1773</name>
</gene>
<keyword evidence="3" id="KW-0547">Nucleotide-binding</keyword>
<sequence length="220" mass="23539">MLEARAVSAGHGGLVLFRDLDLTIAPGQVLGLAGPSGCGKTTLGRVLAGLHRPFRGAVRVDGRPVAAPGNRPVQYLHQAPLMAMNPRWRVARVIAEAAPPSPELARRVGVTEELHDRFPHELSGGQLQRVAILRSLGAAPRYLVADEISSAMDPLSQARIWRLLCSLAEEFGIGILAISHDRALLGRIAGDILNLATLEREPGWGFIESHMGCPAHRSSA</sequence>
<evidence type="ECO:0000313" key="7">
    <source>
        <dbReference type="Proteomes" id="UP000192455"/>
    </source>
</evidence>
<evidence type="ECO:0000256" key="1">
    <source>
        <dbReference type="ARBA" id="ARBA00005417"/>
    </source>
</evidence>
<protein>
    <submittedName>
        <fullName evidence="6">Peptide/nickel transport system ATP-binding protein</fullName>
    </submittedName>
</protein>
<evidence type="ECO:0000256" key="3">
    <source>
        <dbReference type="ARBA" id="ARBA00022741"/>
    </source>
</evidence>
<dbReference type="SUPFAM" id="SSF52540">
    <property type="entry name" value="P-loop containing nucleoside triphosphate hydrolases"/>
    <property type="match status" value="1"/>
</dbReference>
<organism evidence="6 7">
    <name type="scientific">Pontibaca methylaminivorans</name>
    <dbReference type="NCBI Taxonomy" id="515897"/>
    <lineage>
        <taxon>Bacteria</taxon>
        <taxon>Pseudomonadati</taxon>
        <taxon>Pseudomonadota</taxon>
        <taxon>Alphaproteobacteria</taxon>
        <taxon>Rhodobacterales</taxon>
        <taxon>Roseobacteraceae</taxon>
        <taxon>Pontibaca</taxon>
    </lineage>
</organism>
<dbReference type="InterPro" id="IPR027417">
    <property type="entry name" value="P-loop_NTPase"/>
</dbReference>
<dbReference type="PROSITE" id="PS50893">
    <property type="entry name" value="ABC_TRANSPORTER_2"/>
    <property type="match status" value="1"/>
</dbReference>
<keyword evidence="4 6" id="KW-0067">ATP-binding</keyword>
<proteinExistence type="inferred from homology"/>
<keyword evidence="7" id="KW-1185">Reference proteome</keyword>
<evidence type="ECO:0000313" key="6">
    <source>
        <dbReference type="EMBL" id="SIT82773.1"/>
    </source>
</evidence>
<dbReference type="OrthoDB" id="9784450at2"/>
<dbReference type="Gene3D" id="3.40.50.300">
    <property type="entry name" value="P-loop containing nucleotide triphosphate hydrolases"/>
    <property type="match status" value="1"/>
</dbReference>
<dbReference type="AlphaFoldDB" id="A0A1R3WXD1"/>
<name>A0A1R3WXD1_9RHOB</name>
<dbReference type="PROSITE" id="PS00211">
    <property type="entry name" value="ABC_TRANSPORTER_1"/>
    <property type="match status" value="1"/>
</dbReference>
<dbReference type="PANTHER" id="PTHR43776">
    <property type="entry name" value="TRANSPORT ATP-BINDING PROTEIN"/>
    <property type="match status" value="1"/>
</dbReference>
<dbReference type="RefSeq" id="WP_076649514.1">
    <property type="nucleotide sequence ID" value="NZ_FTPS01000001.1"/>
</dbReference>
<dbReference type="Proteomes" id="UP000192455">
    <property type="component" value="Unassembled WGS sequence"/>
</dbReference>
<dbReference type="PANTHER" id="PTHR43776:SF7">
    <property type="entry name" value="D,D-DIPEPTIDE TRANSPORT ATP-BINDING PROTEIN DDPF-RELATED"/>
    <property type="match status" value="1"/>
</dbReference>
<reference evidence="6 7" key="1">
    <citation type="submission" date="2017-01" db="EMBL/GenBank/DDBJ databases">
        <authorList>
            <person name="Mah S.A."/>
            <person name="Swanson W.J."/>
            <person name="Moy G.W."/>
            <person name="Vacquier V.D."/>
        </authorList>
    </citation>
    <scope>NUCLEOTIDE SEQUENCE [LARGE SCALE GENOMIC DNA]</scope>
    <source>
        <strain evidence="6 7">DSM 21219</strain>
    </source>
</reference>